<keyword evidence="1" id="KW-0472">Membrane</keyword>
<dbReference type="OrthoDB" id="2937326at2759"/>
<dbReference type="Pfam" id="PF24803">
    <property type="entry name" value="DUF7704"/>
    <property type="match status" value="1"/>
</dbReference>
<protein>
    <recommendedName>
        <fullName evidence="2">DUF7704 domain-containing protein</fullName>
    </recommendedName>
</protein>
<keyword evidence="4" id="KW-1185">Reference proteome</keyword>
<evidence type="ECO:0000259" key="2">
    <source>
        <dbReference type="Pfam" id="PF24803"/>
    </source>
</evidence>
<feature type="transmembrane region" description="Helical" evidence="1">
    <location>
        <begin position="89"/>
        <end position="112"/>
    </location>
</feature>
<dbReference type="RefSeq" id="XP_025399461.1">
    <property type="nucleotide sequence ID" value="XM_025541810.1"/>
</dbReference>
<gene>
    <name evidence="3" type="ORF">BO70DRAFT_352797</name>
</gene>
<feature type="transmembrane region" description="Helical" evidence="1">
    <location>
        <begin position="6"/>
        <end position="27"/>
    </location>
</feature>
<dbReference type="AlphaFoldDB" id="A0A317W6F0"/>
<keyword evidence="1" id="KW-0812">Transmembrane</keyword>
<dbReference type="EMBL" id="MSFL01000012">
    <property type="protein sequence ID" value="PWY82196.1"/>
    <property type="molecule type" value="Genomic_DNA"/>
</dbReference>
<dbReference type="InterPro" id="IPR056121">
    <property type="entry name" value="DUF7704"/>
</dbReference>
<organism evidence="3 4">
    <name type="scientific">Aspergillus heteromorphus CBS 117.55</name>
    <dbReference type="NCBI Taxonomy" id="1448321"/>
    <lineage>
        <taxon>Eukaryota</taxon>
        <taxon>Fungi</taxon>
        <taxon>Dikarya</taxon>
        <taxon>Ascomycota</taxon>
        <taxon>Pezizomycotina</taxon>
        <taxon>Eurotiomycetes</taxon>
        <taxon>Eurotiomycetidae</taxon>
        <taxon>Eurotiales</taxon>
        <taxon>Aspergillaceae</taxon>
        <taxon>Aspergillus</taxon>
        <taxon>Aspergillus subgen. Circumdati</taxon>
    </lineage>
</organism>
<reference evidence="3 4" key="1">
    <citation type="submission" date="2016-12" db="EMBL/GenBank/DDBJ databases">
        <title>The genomes of Aspergillus section Nigri reveals drivers in fungal speciation.</title>
        <authorList>
            <consortium name="DOE Joint Genome Institute"/>
            <person name="Vesth T.C."/>
            <person name="Nybo J."/>
            <person name="Theobald S."/>
            <person name="Brandl J."/>
            <person name="Frisvad J.C."/>
            <person name="Nielsen K.F."/>
            <person name="Lyhne E.K."/>
            <person name="Kogle M.E."/>
            <person name="Kuo A."/>
            <person name="Riley R."/>
            <person name="Clum A."/>
            <person name="Nolan M."/>
            <person name="Lipzen A."/>
            <person name="Salamov A."/>
            <person name="Henrissat B."/>
            <person name="Wiebenga A."/>
            <person name="De Vries R.P."/>
            <person name="Grigoriev I.V."/>
            <person name="Mortensen U.H."/>
            <person name="Andersen M.R."/>
            <person name="Baker S.E."/>
        </authorList>
    </citation>
    <scope>NUCLEOTIDE SEQUENCE [LARGE SCALE GENOMIC DNA]</scope>
    <source>
        <strain evidence="3 4">CBS 117.55</strain>
    </source>
</reference>
<feature type="transmembrane region" description="Helical" evidence="1">
    <location>
        <begin position="124"/>
        <end position="144"/>
    </location>
</feature>
<dbReference type="STRING" id="1448321.A0A317W6F0"/>
<dbReference type="VEuPathDB" id="FungiDB:BO70DRAFT_352797"/>
<dbReference type="Proteomes" id="UP000247233">
    <property type="component" value="Unassembled WGS sequence"/>
</dbReference>
<feature type="transmembrane region" description="Helical" evidence="1">
    <location>
        <begin position="156"/>
        <end position="180"/>
    </location>
</feature>
<feature type="domain" description="DUF7704" evidence="2">
    <location>
        <begin position="42"/>
        <end position="181"/>
    </location>
</feature>
<dbReference type="PANTHER" id="PTHR37019">
    <property type="entry name" value="CHROMOSOME 1, WHOLE GENOME SHOTGUN SEQUENCE"/>
    <property type="match status" value="1"/>
</dbReference>
<evidence type="ECO:0000313" key="4">
    <source>
        <dbReference type="Proteomes" id="UP000247233"/>
    </source>
</evidence>
<name>A0A317W6F0_9EURO</name>
<proteinExistence type="predicted"/>
<comment type="caution">
    <text evidence="3">The sequence shown here is derived from an EMBL/GenBank/DDBJ whole genome shotgun (WGS) entry which is preliminary data.</text>
</comment>
<feature type="transmembrane region" description="Helical" evidence="1">
    <location>
        <begin position="48"/>
        <end position="69"/>
    </location>
</feature>
<accession>A0A317W6F0</accession>
<evidence type="ECO:0000313" key="3">
    <source>
        <dbReference type="EMBL" id="PWY82196.1"/>
    </source>
</evidence>
<evidence type="ECO:0000256" key="1">
    <source>
        <dbReference type="SAM" id="Phobius"/>
    </source>
</evidence>
<dbReference type="PANTHER" id="PTHR37019:SF2">
    <property type="entry name" value="EXPERA DOMAIN-CONTAINING PROTEIN"/>
    <property type="match status" value="1"/>
</dbReference>
<keyword evidence="1" id="KW-1133">Transmembrane helix</keyword>
<dbReference type="GeneID" id="37064047"/>
<sequence>MPDAVMSFPPPLSLLLISLALILAYTIPTMPSKSHPPIHPPILPPIPYLIFGIIEPISLIAGTIYPHLLPADFITSQIPSNPTATITPSALSLAYQVSNLYALLALLGLAVLHSTTEPRVVRNYLLALAVADLGHVWAVGRGMGLQRFVDVAGWNALTWGNVGVTMALFGGRVVVLLGGWGGCSVEKGKKE</sequence>